<evidence type="ECO:0000313" key="14">
    <source>
        <dbReference type="EMBL" id="KAJ0969155.1"/>
    </source>
</evidence>
<dbReference type="GO" id="GO:0098553">
    <property type="term" value="C:lumenal side of endoplasmic reticulum membrane"/>
    <property type="evidence" value="ECO:0007669"/>
    <property type="project" value="TreeGrafter"/>
</dbReference>
<keyword evidence="7" id="KW-0378">Hydrolase</keyword>
<evidence type="ECO:0000256" key="9">
    <source>
        <dbReference type="ARBA" id="ARBA00023136"/>
    </source>
</evidence>
<reference evidence="14" key="2">
    <citation type="journal article" date="2022" name="Hortic Res">
        <title>The genome of Dioscorea zingiberensis sheds light on the biosynthesis, origin and evolution of the medicinally important diosgenin saponins.</title>
        <authorList>
            <person name="Li Y."/>
            <person name="Tan C."/>
            <person name="Li Z."/>
            <person name="Guo J."/>
            <person name="Li S."/>
            <person name="Chen X."/>
            <person name="Wang C."/>
            <person name="Dai X."/>
            <person name="Yang H."/>
            <person name="Song W."/>
            <person name="Hou L."/>
            <person name="Xu J."/>
            <person name="Tong Z."/>
            <person name="Xu A."/>
            <person name="Yuan X."/>
            <person name="Wang W."/>
            <person name="Yang Q."/>
            <person name="Chen L."/>
            <person name="Sun Z."/>
            <person name="Wang K."/>
            <person name="Pan B."/>
            <person name="Chen J."/>
            <person name="Bao Y."/>
            <person name="Liu F."/>
            <person name="Qi X."/>
            <person name="Gang D.R."/>
            <person name="Wen J."/>
            <person name="Li J."/>
        </authorList>
    </citation>
    <scope>NUCLEOTIDE SEQUENCE</scope>
    <source>
        <strain evidence="14">Dzin_1.0</strain>
    </source>
</reference>
<evidence type="ECO:0000256" key="6">
    <source>
        <dbReference type="ARBA" id="ARBA00022753"/>
    </source>
</evidence>
<evidence type="ECO:0000256" key="10">
    <source>
        <dbReference type="ARBA" id="ARBA00023180"/>
    </source>
</evidence>
<evidence type="ECO:0000313" key="15">
    <source>
        <dbReference type="Proteomes" id="UP001085076"/>
    </source>
</evidence>
<dbReference type="SUPFAM" id="SSF52025">
    <property type="entry name" value="PA domain"/>
    <property type="match status" value="1"/>
</dbReference>
<comment type="subcellular location">
    <subcellularLocation>
        <location evidence="2">Endosome membrane</location>
        <topology evidence="2">Multi-pass membrane protein</topology>
    </subcellularLocation>
</comment>
<feature type="transmembrane region" description="Helical" evidence="11">
    <location>
        <begin position="477"/>
        <end position="496"/>
    </location>
</feature>
<dbReference type="Pfam" id="PF02225">
    <property type="entry name" value="PA"/>
    <property type="match status" value="1"/>
</dbReference>
<feature type="transmembrane region" description="Helical" evidence="11">
    <location>
        <begin position="449"/>
        <end position="471"/>
    </location>
</feature>
<comment type="function">
    <text evidence="1">Intramembrane-cleaving aspartic protease (I-CLiP) that cleaves type II membrane signal peptides in the hydrophobic plane of the membrane.</text>
</comment>
<keyword evidence="6" id="KW-0967">Endosome</keyword>
<evidence type="ECO:0000259" key="13">
    <source>
        <dbReference type="Pfam" id="PF02225"/>
    </source>
</evidence>
<feature type="transmembrane region" description="Helical" evidence="11">
    <location>
        <begin position="301"/>
        <end position="325"/>
    </location>
</feature>
<evidence type="ECO:0000256" key="1">
    <source>
        <dbReference type="ARBA" id="ARBA00003012"/>
    </source>
</evidence>
<comment type="similarity">
    <text evidence="3">Belongs to the peptidase A22B family.</text>
</comment>
<feature type="transmembrane region" description="Helical" evidence="11">
    <location>
        <begin position="238"/>
        <end position="257"/>
    </location>
</feature>
<sequence>MAPLPLPISLCFFVLVSFSRLADAGDACNNTVQKVMIKNWVNGVEMEYLVGSSAKFGATIPLDDAKVPKLPTVLANPSNCCAKSSSQLKNSIAIAKRGECEFTFKANIAESGGAAALIVINDDDGLQDMVCAENQTSLNIRIPVIMIPKSSGEDILDSLADGKTVEALIYAPKRPLITSSVIVLWLIAVGTLTCASLWSGYTAREQERYNQLSPKSQNKGANIGEETEEEIIEINSKMAILFVIAASTFLVLLYFFMAPWFNWLLIILFCIGGTQGMHTCLVTLIMRICKGFQGLTINVPIFGEVFILSIVILPICIAFAITWALNKNDPIAWVGQDILGICLMVTVLQMVRLPNIKVASLLLTCAFCYDVFWVFISPLIFKTSVMITVARGDKNGGESIPMVFKIPRYGDPWGGDNILGHGDILFPGLLVVFSFRFDVLKKKDFLNGYFLWLISGYGLGLFLTYFVLFLMDGHGQPALLYLVPCTLGTIIVLGLIRKELGELWNYGRERSDHNPDA</sequence>
<feature type="transmembrane region" description="Helical" evidence="11">
    <location>
        <begin position="418"/>
        <end position="437"/>
    </location>
</feature>
<accession>A0A9D5CAF4</accession>
<comment type="caution">
    <text evidence="14">The sequence shown here is derived from an EMBL/GenBank/DDBJ whole genome shotgun (WGS) entry which is preliminary data.</text>
</comment>
<keyword evidence="9 11" id="KW-0472">Membrane</keyword>
<feature type="transmembrane region" description="Helical" evidence="11">
    <location>
        <begin position="358"/>
        <end position="381"/>
    </location>
</feature>
<evidence type="ECO:0000256" key="4">
    <source>
        <dbReference type="ARBA" id="ARBA00022692"/>
    </source>
</evidence>
<protein>
    <recommendedName>
        <fullName evidence="13">PA domain-containing protein</fullName>
    </recommendedName>
</protein>
<dbReference type="Pfam" id="PF04258">
    <property type="entry name" value="Peptidase_A22B"/>
    <property type="match status" value="1"/>
</dbReference>
<dbReference type="GO" id="GO:0010008">
    <property type="term" value="C:endosome membrane"/>
    <property type="evidence" value="ECO:0007669"/>
    <property type="project" value="UniProtKB-SubCell"/>
</dbReference>
<evidence type="ECO:0000256" key="12">
    <source>
        <dbReference type="SAM" id="SignalP"/>
    </source>
</evidence>
<evidence type="ECO:0000256" key="11">
    <source>
        <dbReference type="SAM" id="Phobius"/>
    </source>
</evidence>
<dbReference type="GO" id="GO:0033619">
    <property type="term" value="P:membrane protein proteolysis"/>
    <property type="evidence" value="ECO:0007669"/>
    <property type="project" value="TreeGrafter"/>
</dbReference>
<dbReference type="InterPro" id="IPR006639">
    <property type="entry name" value="Preselin/SPP"/>
</dbReference>
<dbReference type="PANTHER" id="PTHR12174">
    <property type="entry name" value="SIGNAL PEPTIDE PEPTIDASE"/>
    <property type="match status" value="1"/>
</dbReference>
<dbReference type="AlphaFoldDB" id="A0A9D5CAF4"/>
<dbReference type="InterPro" id="IPR046450">
    <property type="entry name" value="PA_dom_sf"/>
</dbReference>
<reference evidence="14" key="1">
    <citation type="submission" date="2021-03" db="EMBL/GenBank/DDBJ databases">
        <authorList>
            <person name="Li Z."/>
            <person name="Yang C."/>
        </authorList>
    </citation>
    <scope>NUCLEOTIDE SEQUENCE</scope>
    <source>
        <strain evidence="14">Dzin_1.0</strain>
        <tissue evidence="14">Leaf</tissue>
    </source>
</reference>
<feature type="transmembrane region" description="Helical" evidence="11">
    <location>
        <begin position="182"/>
        <end position="201"/>
    </location>
</feature>
<dbReference type="Proteomes" id="UP001085076">
    <property type="component" value="Miscellaneous, Linkage group lg06"/>
</dbReference>
<feature type="domain" description="PA" evidence="13">
    <location>
        <begin position="71"/>
        <end position="155"/>
    </location>
</feature>
<keyword evidence="5 12" id="KW-0732">Signal</keyword>
<dbReference type="GO" id="GO:0042500">
    <property type="term" value="F:aspartic endopeptidase activity, intramembrane cleaving"/>
    <property type="evidence" value="ECO:0007669"/>
    <property type="project" value="InterPro"/>
</dbReference>
<keyword evidence="10" id="KW-0325">Glycoprotein</keyword>
<feature type="signal peptide" evidence="12">
    <location>
        <begin position="1"/>
        <end position="24"/>
    </location>
</feature>
<evidence type="ECO:0000256" key="8">
    <source>
        <dbReference type="ARBA" id="ARBA00022989"/>
    </source>
</evidence>
<dbReference type="PANTHER" id="PTHR12174:SF90">
    <property type="entry name" value="SIGNAL PEPTIDE PEPTIDASE-LIKE 3"/>
    <property type="match status" value="1"/>
</dbReference>
<dbReference type="InterPro" id="IPR003137">
    <property type="entry name" value="PA_domain"/>
</dbReference>
<dbReference type="SMART" id="SM00730">
    <property type="entry name" value="PSN"/>
    <property type="match status" value="1"/>
</dbReference>
<dbReference type="OrthoDB" id="29661at2759"/>
<feature type="transmembrane region" description="Helical" evidence="11">
    <location>
        <begin position="331"/>
        <end position="351"/>
    </location>
</feature>
<feature type="transmembrane region" description="Helical" evidence="11">
    <location>
        <begin position="263"/>
        <end position="289"/>
    </location>
</feature>
<keyword evidence="4 11" id="KW-0812">Transmembrane</keyword>
<evidence type="ECO:0000256" key="2">
    <source>
        <dbReference type="ARBA" id="ARBA00004337"/>
    </source>
</evidence>
<keyword evidence="15" id="KW-1185">Reference proteome</keyword>
<feature type="chain" id="PRO_5039281421" description="PA domain-containing protein" evidence="12">
    <location>
        <begin position="25"/>
        <end position="517"/>
    </location>
</feature>
<evidence type="ECO:0000256" key="7">
    <source>
        <dbReference type="ARBA" id="ARBA00022801"/>
    </source>
</evidence>
<name>A0A9D5CAF4_9LILI</name>
<evidence type="ECO:0000256" key="5">
    <source>
        <dbReference type="ARBA" id="ARBA00022729"/>
    </source>
</evidence>
<dbReference type="FunFam" id="3.50.30.30:FF:000007">
    <property type="entry name" value="Signal peptide peptidase-like 3"/>
    <property type="match status" value="1"/>
</dbReference>
<dbReference type="GO" id="GO:0030660">
    <property type="term" value="C:Golgi-associated vesicle membrane"/>
    <property type="evidence" value="ECO:0007669"/>
    <property type="project" value="TreeGrafter"/>
</dbReference>
<dbReference type="Gene3D" id="3.50.30.30">
    <property type="match status" value="1"/>
</dbReference>
<proteinExistence type="inferred from homology"/>
<organism evidence="14 15">
    <name type="scientific">Dioscorea zingiberensis</name>
    <dbReference type="NCBI Taxonomy" id="325984"/>
    <lineage>
        <taxon>Eukaryota</taxon>
        <taxon>Viridiplantae</taxon>
        <taxon>Streptophyta</taxon>
        <taxon>Embryophyta</taxon>
        <taxon>Tracheophyta</taxon>
        <taxon>Spermatophyta</taxon>
        <taxon>Magnoliopsida</taxon>
        <taxon>Liliopsida</taxon>
        <taxon>Dioscoreales</taxon>
        <taxon>Dioscoreaceae</taxon>
        <taxon>Dioscorea</taxon>
    </lineage>
</organism>
<dbReference type="InterPro" id="IPR007369">
    <property type="entry name" value="Peptidase_A22B_SPP"/>
</dbReference>
<dbReference type="GO" id="GO:0005765">
    <property type="term" value="C:lysosomal membrane"/>
    <property type="evidence" value="ECO:0007669"/>
    <property type="project" value="TreeGrafter"/>
</dbReference>
<keyword evidence="8 11" id="KW-1133">Transmembrane helix</keyword>
<dbReference type="GO" id="GO:0098554">
    <property type="term" value="C:cytoplasmic side of endoplasmic reticulum membrane"/>
    <property type="evidence" value="ECO:0007669"/>
    <property type="project" value="TreeGrafter"/>
</dbReference>
<evidence type="ECO:0000256" key="3">
    <source>
        <dbReference type="ARBA" id="ARBA00006859"/>
    </source>
</evidence>
<dbReference type="EMBL" id="JAGGNH010000006">
    <property type="protein sequence ID" value="KAJ0969155.1"/>
    <property type="molecule type" value="Genomic_DNA"/>
</dbReference>
<gene>
    <name evidence="14" type="ORF">J5N97_022032</name>
</gene>